<dbReference type="RefSeq" id="WP_316018909.1">
    <property type="nucleotide sequence ID" value="NZ_JAWDID010000019.1"/>
</dbReference>
<dbReference type="Gene3D" id="1.20.120.450">
    <property type="entry name" value="dinb family like domain"/>
    <property type="match status" value="1"/>
</dbReference>
<dbReference type="PANTHER" id="PTHR37302:SF3">
    <property type="entry name" value="DAMAGE-INDUCIBLE PROTEIN DINB"/>
    <property type="match status" value="1"/>
</dbReference>
<dbReference type="Pfam" id="PF05163">
    <property type="entry name" value="DinB"/>
    <property type="match status" value="1"/>
</dbReference>
<gene>
    <name evidence="3" type="ORF">RKE40_14330</name>
</gene>
<proteinExistence type="inferred from homology"/>
<dbReference type="PANTHER" id="PTHR37302">
    <property type="entry name" value="SLR1116 PROTEIN"/>
    <property type="match status" value="1"/>
</dbReference>
<sequence length="184" mass="20451">MSLALHFRKAARNNAWSNDRLLRACAELSDGEFLARRTSFFPSLHETLNHNLAVDLYYLDMLEEGGVGLAIFDGIRPLAAPELRTTQLASDRRLIAFCDAQDEALLSRLVPTDRGEDGMVPERVDDLLGHLFQHQIHHRGQAHAMLAGTRIAPPQLDEYFLAFDAGRRAADLTALGLEGPEALH</sequence>
<dbReference type="InterPro" id="IPR007837">
    <property type="entry name" value="DinB"/>
</dbReference>
<name>A0ABU3S8F4_9HYPH</name>
<dbReference type="InterPro" id="IPR034660">
    <property type="entry name" value="DinB/YfiT-like"/>
</dbReference>
<organism evidence="3 4">
    <name type="scientific">Bosea rubneri</name>
    <dbReference type="NCBI Taxonomy" id="3075434"/>
    <lineage>
        <taxon>Bacteria</taxon>
        <taxon>Pseudomonadati</taxon>
        <taxon>Pseudomonadota</taxon>
        <taxon>Alphaproteobacteria</taxon>
        <taxon>Hyphomicrobiales</taxon>
        <taxon>Boseaceae</taxon>
        <taxon>Bosea</taxon>
    </lineage>
</organism>
<reference evidence="3 4" key="1">
    <citation type="submission" date="2023-09" db="EMBL/GenBank/DDBJ databases">
        <title>Whole genome shotgun sequencing (WGS) of Bosea sp. ZW T0_25, isolated from stored onions (Allium cepa).</title>
        <authorList>
            <person name="Stoll D.A."/>
            <person name="Huch M."/>
        </authorList>
    </citation>
    <scope>NUCLEOTIDE SEQUENCE [LARGE SCALE GENOMIC DNA]</scope>
    <source>
        <strain evidence="3 4">ZW T0_25</strain>
    </source>
</reference>
<evidence type="ECO:0000256" key="2">
    <source>
        <dbReference type="ARBA" id="ARBA00022723"/>
    </source>
</evidence>
<dbReference type="Proteomes" id="UP001254257">
    <property type="component" value="Unassembled WGS sequence"/>
</dbReference>
<protein>
    <submittedName>
        <fullName evidence="3">DinB family protein</fullName>
    </submittedName>
</protein>
<evidence type="ECO:0000313" key="3">
    <source>
        <dbReference type="EMBL" id="MDU0341075.1"/>
    </source>
</evidence>
<evidence type="ECO:0000313" key="4">
    <source>
        <dbReference type="Proteomes" id="UP001254257"/>
    </source>
</evidence>
<evidence type="ECO:0000256" key="1">
    <source>
        <dbReference type="ARBA" id="ARBA00008635"/>
    </source>
</evidence>
<dbReference type="EMBL" id="JAWDID010000019">
    <property type="protein sequence ID" value="MDU0341075.1"/>
    <property type="molecule type" value="Genomic_DNA"/>
</dbReference>
<keyword evidence="4" id="KW-1185">Reference proteome</keyword>
<comment type="similarity">
    <text evidence="1">Belongs to the DinB family.</text>
</comment>
<comment type="caution">
    <text evidence="3">The sequence shown here is derived from an EMBL/GenBank/DDBJ whole genome shotgun (WGS) entry which is preliminary data.</text>
</comment>
<dbReference type="SUPFAM" id="SSF109854">
    <property type="entry name" value="DinB/YfiT-like putative metalloenzymes"/>
    <property type="match status" value="1"/>
</dbReference>
<keyword evidence="2" id="KW-0479">Metal-binding</keyword>
<accession>A0ABU3S8F4</accession>